<keyword evidence="3" id="KW-1185">Reference proteome</keyword>
<dbReference type="Proteomes" id="UP000076727">
    <property type="component" value="Unassembled WGS sequence"/>
</dbReference>
<dbReference type="AlphaFoldDB" id="A0A165TDE0"/>
<gene>
    <name evidence="2" type="ORF">DAEQUDRAFT_721867</name>
</gene>
<reference evidence="2 3" key="1">
    <citation type="journal article" date="2016" name="Mol. Biol. Evol.">
        <title>Comparative Genomics of Early-Diverging Mushroom-Forming Fungi Provides Insights into the Origins of Lignocellulose Decay Capabilities.</title>
        <authorList>
            <person name="Nagy L.G."/>
            <person name="Riley R."/>
            <person name="Tritt A."/>
            <person name="Adam C."/>
            <person name="Daum C."/>
            <person name="Floudas D."/>
            <person name="Sun H."/>
            <person name="Yadav J.S."/>
            <person name="Pangilinan J."/>
            <person name="Larsson K.H."/>
            <person name="Matsuura K."/>
            <person name="Barry K."/>
            <person name="Labutti K."/>
            <person name="Kuo R."/>
            <person name="Ohm R.A."/>
            <person name="Bhattacharya S.S."/>
            <person name="Shirouzu T."/>
            <person name="Yoshinaga Y."/>
            <person name="Martin F.M."/>
            <person name="Grigoriev I.V."/>
            <person name="Hibbett D.S."/>
        </authorList>
    </citation>
    <scope>NUCLEOTIDE SEQUENCE [LARGE SCALE GENOMIC DNA]</scope>
    <source>
        <strain evidence="2 3">L-15889</strain>
    </source>
</reference>
<proteinExistence type="predicted"/>
<evidence type="ECO:0000313" key="2">
    <source>
        <dbReference type="EMBL" id="KZT73276.1"/>
    </source>
</evidence>
<evidence type="ECO:0000313" key="3">
    <source>
        <dbReference type="Proteomes" id="UP000076727"/>
    </source>
</evidence>
<evidence type="ECO:0000256" key="1">
    <source>
        <dbReference type="SAM" id="MobiDB-lite"/>
    </source>
</evidence>
<accession>A0A165TDE0</accession>
<organism evidence="2 3">
    <name type="scientific">Daedalea quercina L-15889</name>
    <dbReference type="NCBI Taxonomy" id="1314783"/>
    <lineage>
        <taxon>Eukaryota</taxon>
        <taxon>Fungi</taxon>
        <taxon>Dikarya</taxon>
        <taxon>Basidiomycota</taxon>
        <taxon>Agaricomycotina</taxon>
        <taxon>Agaricomycetes</taxon>
        <taxon>Polyporales</taxon>
        <taxon>Fomitopsis</taxon>
    </lineage>
</organism>
<dbReference type="EMBL" id="KV429037">
    <property type="protein sequence ID" value="KZT73276.1"/>
    <property type="molecule type" value="Genomic_DNA"/>
</dbReference>
<protein>
    <submittedName>
        <fullName evidence="2">Uncharacterized protein</fullName>
    </submittedName>
</protein>
<feature type="region of interest" description="Disordered" evidence="1">
    <location>
        <begin position="74"/>
        <end position="98"/>
    </location>
</feature>
<name>A0A165TDE0_9APHY</name>
<sequence length="236" mass="27297">MLAAGKRATFELAVLRSRPEMYVHGVQDVRKHLLSIMDRVMLRPRMSQMITRHSWKIIQHGTYPLRLRFLNAAPNGVPTTNGPSQRRSTSSTLRPSSRSRFNVEVARFFMAADANKINEQKKQERIEPGSAVWKTIRMGPAKDEEKRPFRMFPRMFPEAVQCMIHSQGDAFGCVRLKHATGSRYAFFLCRFDGVWSMCLYDEWVMAAIASRWLDRSFASLGLTFRVMRRWVSSLCS</sequence>
<feature type="compositionally biased region" description="Low complexity" evidence="1">
    <location>
        <begin position="83"/>
        <end position="98"/>
    </location>
</feature>